<gene>
    <name evidence="2" type="ORF">OB919_13170</name>
</gene>
<sequence length="122" mass="14144">MTPTPREIVREYYAALDEHAYNALETLLGPEFVQHRPDRTFETRAAFIEFMRDGRPNPHTRHELDDVSLERDEKGAATVVVHGRVLDEPTAGEGEAEPELFAFTDRFYLDEERIVRLETSLR</sequence>
<evidence type="ECO:0000313" key="2">
    <source>
        <dbReference type="EMBL" id="MCU4752916.1"/>
    </source>
</evidence>
<reference evidence="2 3" key="1">
    <citation type="submission" date="2022-09" db="EMBL/GenBank/DDBJ databases">
        <title>Enrichment on poylsaccharides allowed isolation of novel metabolic and taxonomic groups of Haloarchaea.</title>
        <authorList>
            <person name="Sorokin D.Y."/>
            <person name="Elcheninov A.G."/>
            <person name="Khizhniak T.V."/>
            <person name="Kolganova T.V."/>
            <person name="Kublanov I.V."/>
        </authorList>
    </citation>
    <scope>NUCLEOTIDE SEQUENCE [LARGE SCALE GENOMIC DNA]</scope>
    <source>
        <strain evidence="2 3">AArc-curdl1</strain>
    </source>
</reference>
<accession>A0AAP2Z977</accession>
<dbReference type="CDD" id="cd00531">
    <property type="entry name" value="NTF2_like"/>
    <property type="match status" value="1"/>
</dbReference>
<evidence type="ECO:0000259" key="1">
    <source>
        <dbReference type="Pfam" id="PF12680"/>
    </source>
</evidence>
<dbReference type="InterPro" id="IPR032710">
    <property type="entry name" value="NTF2-like_dom_sf"/>
</dbReference>
<dbReference type="SUPFAM" id="SSF54427">
    <property type="entry name" value="NTF2-like"/>
    <property type="match status" value="1"/>
</dbReference>
<feature type="domain" description="SnoaL-like" evidence="1">
    <location>
        <begin position="9"/>
        <end position="116"/>
    </location>
</feature>
<dbReference type="Gene3D" id="3.10.450.50">
    <property type="match status" value="1"/>
</dbReference>
<keyword evidence="3" id="KW-1185">Reference proteome</keyword>
<proteinExistence type="predicted"/>
<name>A0AAP2Z977_9EURY</name>
<dbReference type="Proteomes" id="UP001321047">
    <property type="component" value="Unassembled WGS sequence"/>
</dbReference>
<dbReference type="RefSeq" id="WP_342809242.1">
    <property type="nucleotide sequence ID" value="NZ_JAOPJZ010000011.1"/>
</dbReference>
<dbReference type="AlphaFoldDB" id="A0AAP2Z977"/>
<dbReference type="EMBL" id="JAOPJZ010000011">
    <property type="protein sequence ID" value="MCU4752916.1"/>
    <property type="molecule type" value="Genomic_DNA"/>
</dbReference>
<protein>
    <submittedName>
        <fullName evidence="2">Nuclear transport factor 2 family protein</fullName>
    </submittedName>
</protein>
<organism evidence="2 3">
    <name type="scientific">Natronosalvus hydrolyticus</name>
    <dbReference type="NCBI Taxonomy" id="2979988"/>
    <lineage>
        <taxon>Archaea</taxon>
        <taxon>Methanobacteriati</taxon>
        <taxon>Methanobacteriota</taxon>
        <taxon>Stenosarchaea group</taxon>
        <taxon>Halobacteria</taxon>
        <taxon>Halobacteriales</taxon>
        <taxon>Natrialbaceae</taxon>
        <taxon>Natronosalvus</taxon>
    </lineage>
</organism>
<evidence type="ECO:0000313" key="3">
    <source>
        <dbReference type="Proteomes" id="UP001321047"/>
    </source>
</evidence>
<dbReference type="InterPro" id="IPR037401">
    <property type="entry name" value="SnoaL-like"/>
</dbReference>
<comment type="caution">
    <text evidence="2">The sequence shown here is derived from an EMBL/GenBank/DDBJ whole genome shotgun (WGS) entry which is preliminary data.</text>
</comment>
<dbReference type="Pfam" id="PF12680">
    <property type="entry name" value="SnoaL_2"/>
    <property type="match status" value="1"/>
</dbReference>